<dbReference type="Proteomes" id="UP000053097">
    <property type="component" value="Unassembled WGS sequence"/>
</dbReference>
<keyword evidence="3" id="KW-1185">Reference proteome</keyword>
<evidence type="ECO:0000313" key="2">
    <source>
        <dbReference type="EMBL" id="EZA55393.1"/>
    </source>
</evidence>
<organism evidence="2 3">
    <name type="scientific">Ooceraea biroi</name>
    <name type="common">Clonal raider ant</name>
    <name type="synonym">Cerapachys biroi</name>
    <dbReference type="NCBI Taxonomy" id="2015173"/>
    <lineage>
        <taxon>Eukaryota</taxon>
        <taxon>Metazoa</taxon>
        <taxon>Ecdysozoa</taxon>
        <taxon>Arthropoda</taxon>
        <taxon>Hexapoda</taxon>
        <taxon>Insecta</taxon>
        <taxon>Pterygota</taxon>
        <taxon>Neoptera</taxon>
        <taxon>Endopterygota</taxon>
        <taxon>Hymenoptera</taxon>
        <taxon>Apocrita</taxon>
        <taxon>Aculeata</taxon>
        <taxon>Formicoidea</taxon>
        <taxon>Formicidae</taxon>
        <taxon>Dorylinae</taxon>
        <taxon>Ooceraea</taxon>
    </lineage>
</organism>
<evidence type="ECO:0000256" key="1">
    <source>
        <dbReference type="SAM" id="MobiDB-lite"/>
    </source>
</evidence>
<dbReference type="EMBL" id="KK107207">
    <property type="protein sequence ID" value="EZA55393.1"/>
    <property type="molecule type" value="Genomic_DNA"/>
</dbReference>
<evidence type="ECO:0000313" key="3">
    <source>
        <dbReference type="Proteomes" id="UP000053097"/>
    </source>
</evidence>
<proteinExistence type="predicted"/>
<accession>A0A026WHE5</accession>
<feature type="region of interest" description="Disordered" evidence="1">
    <location>
        <begin position="32"/>
        <end position="57"/>
    </location>
</feature>
<gene>
    <name evidence="2" type="ORF">X777_04353</name>
</gene>
<sequence length="117" mass="12704">MYASPWISALADFPAADGSVTKWHHNVRGNASKKGTDRFCPTARAPKKSPHTGSKLQHHTSFASVHKSSLFSCLSSSFTELLLKFDGICLMLSVPETPDENDVKHQVNGLNVSLPLA</sequence>
<dbReference type="AlphaFoldDB" id="A0A026WHE5"/>
<reference evidence="2 3" key="1">
    <citation type="journal article" date="2014" name="Curr. Biol.">
        <title>The genome of the clonal raider ant Cerapachys biroi.</title>
        <authorList>
            <person name="Oxley P.R."/>
            <person name="Ji L."/>
            <person name="Fetter-Pruneda I."/>
            <person name="McKenzie S.K."/>
            <person name="Li C."/>
            <person name="Hu H."/>
            <person name="Zhang G."/>
            <person name="Kronauer D.J."/>
        </authorList>
    </citation>
    <scope>NUCLEOTIDE SEQUENCE [LARGE SCALE GENOMIC DNA]</scope>
</reference>
<name>A0A026WHE5_OOCBI</name>
<protein>
    <submittedName>
        <fullName evidence="2">Uncharacterized protein</fullName>
    </submittedName>
</protein>